<dbReference type="STRING" id="48699.ENSPLAP00000018110"/>
<dbReference type="GO" id="GO:0006351">
    <property type="term" value="P:DNA-templated transcription"/>
    <property type="evidence" value="ECO:0007669"/>
    <property type="project" value="InterPro"/>
</dbReference>
<proteinExistence type="inferred from homology"/>
<dbReference type="GO" id="GO:0030099">
    <property type="term" value="P:myeloid cell differentiation"/>
    <property type="evidence" value="ECO:0007669"/>
    <property type="project" value="TreeGrafter"/>
</dbReference>
<organism evidence="5 6">
    <name type="scientific">Poecilia latipinna</name>
    <name type="common">sailfin molly</name>
    <dbReference type="NCBI Taxonomy" id="48699"/>
    <lineage>
        <taxon>Eukaryota</taxon>
        <taxon>Metazoa</taxon>
        <taxon>Chordata</taxon>
        <taxon>Craniata</taxon>
        <taxon>Vertebrata</taxon>
        <taxon>Euteleostomi</taxon>
        <taxon>Actinopterygii</taxon>
        <taxon>Neopterygii</taxon>
        <taxon>Teleostei</taxon>
        <taxon>Neoteleostei</taxon>
        <taxon>Acanthomorphata</taxon>
        <taxon>Ovalentaria</taxon>
        <taxon>Atherinomorphae</taxon>
        <taxon>Cyprinodontiformes</taxon>
        <taxon>Poeciliidae</taxon>
        <taxon>Poeciliinae</taxon>
        <taxon>Poecilia</taxon>
    </lineage>
</organism>
<protein>
    <recommendedName>
        <fullName evidence="4">BZIP domain-containing protein</fullName>
    </recommendedName>
</protein>
<dbReference type="InterPro" id="IPR046347">
    <property type="entry name" value="bZIP_sf"/>
</dbReference>
<dbReference type="PANTHER" id="PTHR23334:SF62">
    <property type="entry name" value="CCAAT_ENHANCER BINDING PROTEIN (C_EBP) 1"/>
    <property type="match status" value="1"/>
</dbReference>
<feature type="coiled-coil region" evidence="2">
    <location>
        <begin position="226"/>
        <end position="267"/>
    </location>
</feature>
<dbReference type="PROSITE" id="PS50217">
    <property type="entry name" value="BZIP"/>
    <property type="match status" value="1"/>
</dbReference>
<dbReference type="GO" id="GO:0000978">
    <property type="term" value="F:RNA polymerase II cis-regulatory region sequence-specific DNA binding"/>
    <property type="evidence" value="ECO:0007669"/>
    <property type="project" value="TreeGrafter"/>
</dbReference>
<dbReference type="GeneTree" id="ENSGT00940000167861"/>
<name>A0A3B3UXE9_9TELE</name>
<reference evidence="5" key="1">
    <citation type="submission" date="2025-08" db="UniProtKB">
        <authorList>
            <consortium name="Ensembl"/>
        </authorList>
    </citation>
    <scope>IDENTIFICATION</scope>
</reference>
<dbReference type="InterPro" id="IPR031106">
    <property type="entry name" value="C/EBP"/>
</dbReference>
<dbReference type="Pfam" id="PF07716">
    <property type="entry name" value="bZIP_2"/>
    <property type="match status" value="1"/>
</dbReference>
<evidence type="ECO:0000313" key="6">
    <source>
        <dbReference type="Proteomes" id="UP000261500"/>
    </source>
</evidence>
<feature type="compositionally biased region" description="Polar residues" evidence="3">
    <location>
        <begin position="170"/>
        <end position="189"/>
    </location>
</feature>
<sequence length="286" mass="32339">MANHYSKSNRYIVFSKEPLEGSEYTLLYRTSSSIAIECYTFCHHLIISNKVISQRTCLNSTILTEVIQEQKSMGPNLILAIKRHPQMSDSRVSSVIQEWVSSYPGQPHSQPLNPIASNQAAQSSQMSQMDMISYGQSHTGIIRGITDERVAEQMMGLPYLSYNTSCLSSNPNSGTSNHHQTHAGAQQDFSPFLLPRAPVTKRSISKDSAEYRLRRERNNVAVRKSRDKARRRILLTQQRALQLQEENQKLQMKIGQLTQELDTLKHILSQRHLQGGEDGTPQESAI</sequence>
<feature type="domain" description="BZIP" evidence="4">
    <location>
        <begin position="208"/>
        <end position="271"/>
    </location>
</feature>
<dbReference type="AlphaFoldDB" id="A0A3B3UXE9"/>
<reference evidence="5" key="2">
    <citation type="submission" date="2025-09" db="UniProtKB">
        <authorList>
            <consortium name="Ensembl"/>
        </authorList>
    </citation>
    <scope>IDENTIFICATION</scope>
</reference>
<dbReference type="Proteomes" id="UP000261500">
    <property type="component" value="Unplaced"/>
</dbReference>
<evidence type="ECO:0000256" key="2">
    <source>
        <dbReference type="SAM" id="Coils"/>
    </source>
</evidence>
<evidence type="ECO:0000256" key="1">
    <source>
        <dbReference type="ARBA" id="ARBA00006951"/>
    </source>
</evidence>
<feature type="region of interest" description="Disordered" evidence="3">
    <location>
        <begin position="170"/>
        <end position="190"/>
    </location>
</feature>
<dbReference type="SMART" id="SM00338">
    <property type="entry name" value="BRLZ"/>
    <property type="match status" value="1"/>
</dbReference>
<dbReference type="CDD" id="cd14693">
    <property type="entry name" value="bZIP_CEBP"/>
    <property type="match status" value="1"/>
</dbReference>
<keyword evidence="6" id="KW-1185">Reference proteome</keyword>
<dbReference type="PANTHER" id="PTHR23334">
    <property type="entry name" value="CCAAT/ENHANCER BINDING PROTEIN"/>
    <property type="match status" value="1"/>
</dbReference>
<keyword evidence="2" id="KW-0175">Coiled coil</keyword>
<accession>A0A3B3UXE9</accession>
<dbReference type="GO" id="GO:0000981">
    <property type="term" value="F:DNA-binding transcription factor activity, RNA polymerase II-specific"/>
    <property type="evidence" value="ECO:0007669"/>
    <property type="project" value="TreeGrafter"/>
</dbReference>
<dbReference type="Gene3D" id="1.20.5.170">
    <property type="match status" value="1"/>
</dbReference>
<evidence type="ECO:0000256" key="3">
    <source>
        <dbReference type="SAM" id="MobiDB-lite"/>
    </source>
</evidence>
<dbReference type="Ensembl" id="ENSPLAT00000027511.1">
    <property type="protein sequence ID" value="ENSPLAP00000018110.1"/>
    <property type="gene ID" value="ENSPLAG00000022678.1"/>
</dbReference>
<dbReference type="SUPFAM" id="SSF57959">
    <property type="entry name" value="Leucine zipper domain"/>
    <property type="match status" value="1"/>
</dbReference>
<dbReference type="InterPro" id="IPR004827">
    <property type="entry name" value="bZIP"/>
</dbReference>
<evidence type="ECO:0000313" key="5">
    <source>
        <dbReference type="Ensembl" id="ENSPLAP00000018110.1"/>
    </source>
</evidence>
<comment type="similarity">
    <text evidence="1">Belongs to the bZIP family. C/EBP subfamily.</text>
</comment>
<evidence type="ECO:0000259" key="4">
    <source>
        <dbReference type="PROSITE" id="PS50217"/>
    </source>
</evidence>